<reference evidence="7" key="1">
    <citation type="journal article" date="2017" name="Nat. Ecol. Evol.">
        <title>Genome expansion and lineage-specific genetic innovations in the forest pathogenic fungi Armillaria.</title>
        <authorList>
            <person name="Sipos G."/>
            <person name="Prasanna A.N."/>
            <person name="Walter M.C."/>
            <person name="O'Connor E."/>
            <person name="Balint B."/>
            <person name="Krizsan K."/>
            <person name="Kiss B."/>
            <person name="Hess J."/>
            <person name="Varga T."/>
            <person name="Slot J."/>
            <person name="Riley R."/>
            <person name="Boka B."/>
            <person name="Rigling D."/>
            <person name="Barry K."/>
            <person name="Lee J."/>
            <person name="Mihaltcheva S."/>
            <person name="LaButti K."/>
            <person name="Lipzen A."/>
            <person name="Waldron R."/>
            <person name="Moloney N.M."/>
            <person name="Sperisen C."/>
            <person name="Kredics L."/>
            <person name="Vagvoelgyi C."/>
            <person name="Patrignani A."/>
            <person name="Fitzpatrick D."/>
            <person name="Nagy I."/>
            <person name="Doyle S."/>
            <person name="Anderson J.B."/>
            <person name="Grigoriev I.V."/>
            <person name="Gueldener U."/>
            <person name="Muensterkoetter M."/>
            <person name="Nagy L.G."/>
        </authorList>
    </citation>
    <scope>NUCLEOTIDE SEQUENCE [LARGE SCALE GENOMIC DNA]</scope>
    <source>
        <strain evidence="7">Ar21-2</strain>
    </source>
</reference>
<dbReference type="EMBL" id="KZ293681">
    <property type="protein sequence ID" value="PBK86959.1"/>
    <property type="molecule type" value="Genomic_DNA"/>
</dbReference>
<dbReference type="InterPro" id="IPR000300">
    <property type="entry name" value="IPPc"/>
</dbReference>
<dbReference type="InterPro" id="IPR008936">
    <property type="entry name" value="Rho_GTPase_activation_prot"/>
</dbReference>
<dbReference type="Gene3D" id="1.10.555.10">
    <property type="entry name" value="Rho GTPase activation protein"/>
    <property type="match status" value="1"/>
</dbReference>
<dbReference type="InterPro" id="IPR000198">
    <property type="entry name" value="RhoGAP_dom"/>
</dbReference>
<dbReference type="SUPFAM" id="SSF56219">
    <property type="entry name" value="DNase I-like"/>
    <property type="match status" value="1"/>
</dbReference>
<dbReference type="STRING" id="47427.A0A2H3CV68"/>
<evidence type="ECO:0000256" key="4">
    <source>
        <dbReference type="ARBA" id="ARBA00023329"/>
    </source>
</evidence>
<dbReference type="GO" id="GO:0004439">
    <property type="term" value="F:phosphatidylinositol-4,5-bisphosphate 5-phosphatase activity"/>
    <property type="evidence" value="ECO:0007669"/>
    <property type="project" value="TreeGrafter"/>
</dbReference>
<dbReference type="InterPro" id="IPR036691">
    <property type="entry name" value="Endo/exonu/phosph_ase_sf"/>
</dbReference>
<sequence>MTDLATSLRLLLHSSDDVKFTLEATPATTEGDGDATTLQSKRVLAVVSHKHELNTLEEGGVFVLKHHPSQYDSSDTLDIQRVFPICDGFSMTMAQLRRETIDLRASSSAPRPRSGFKLTIKSDGESLSFITYNVQGLTSMLAECRRLKKISERTESLSPAQTYSWLAPYTSEHSSLPIFSSSPPDVRLLTQPLHTRLSSASAGLPGDDTGDILMIRDDWVRRTARSQVRRGRRRLSIRIGTFNVNGKAPSQDLSSWIQGNDTNGHDLRTIPPLMDISPLSMGEIARNPLDSAADVRFPPPSTVTSASSTLVPSTTISSLSYSSASSTHVIRSPSPPPSTASSTMLEPVASASTFTTYTYTQPSELSHTPLDIDQGPEADPMPLDPDPYTQNQPDVFVLGFQELDLSTEALVYSTGTAKEDAWCMAVFAALGEWGEHYVKLTSKQLVGMLIVIIVKDSLKDCFKDVRTSAAGAGIMGVMGNKGGIAVRLAFTPPPTEEVLSQGPTVLTFVNSHLAAFDAMVDRRNADYADLSKRLVFEGPYVGDTTTLWESDTVFWMGDLNYRIDLPDLDVRAILSEECWKGNRFETLLPYDQLKNSIRLQKAFDVFTEFPITHRPTYRFSPGSLIDPMGYDMKRKPAWTDRILHVFSPTHARVKQTRYGGHHEITMSDHKPLSADFIVDVDVYDKNHTLAVAKTLYRQLEGIESQANLKVKVEPSGVSLGRVSYKRKRTHTLQVKNLGKVPCTFRFVPIEPEAELYPSWLHVEPITGLIMPMSSAEITITVHVDEESAVPLNEAYLTRTSNRQQLDCTLILRTLGSGGKDSFVVVGGEWEPTCFAVPLATLTRLSGPISRPQSRLLEEDKGVNAPREVMRLVEWLMACPREALQIKTLFSSHQSGAVTEMRKCLDMGSQFPSTVSPSLALATLSALLSALPESVMSRGVDILNVTDREGAFEVLETLPTANVNVWISVTAFLHYIAQENEPDTGEPKQNEKAAKIAAIFAPVLLRDVNETGPVRKWEFLMYFIA</sequence>
<dbReference type="GO" id="GO:0046856">
    <property type="term" value="P:phosphatidylinositol dephosphorylation"/>
    <property type="evidence" value="ECO:0007669"/>
    <property type="project" value="InterPro"/>
</dbReference>
<evidence type="ECO:0000256" key="3">
    <source>
        <dbReference type="ARBA" id="ARBA00022753"/>
    </source>
</evidence>
<dbReference type="Gene3D" id="2.30.29.110">
    <property type="match status" value="1"/>
</dbReference>
<dbReference type="PROSITE" id="PS50238">
    <property type="entry name" value="RHOGAP"/>
    <property type="match status" value="1"/>
</dbReference>
<dbReference type="InterPro" id="IPR013783">
    <property type="entry name" value="Ig-like_fold"/>
</dbReference>
<evidence type="ECO:0000256" key="1">
    <source>
        <dbReference type="ARBA" id="ARBA00004146"/>
    </source>
</evidence>
<evidence type="ECO:0000259" key="5">
    <source>
        <dbReference type="PROSITE" id="PS50238"/>
    </source>
</evidence>
<dbReference type="GO" id="GO:0007165">
    <property type="term" value="P:signal transduction"/>
    <property type="evidence" value="ECO:0007669"/>
    <property type="project" value="InterPro"/>
</dbReference>
<dbReference type="SMART" id="SM00128">
    <property type="entry name" value="IPPc"/>
    <property type="match status" value="1"/>
</dbReference>
<protein>
    <submittedName>
        <fullName evidence="6">DNase I-like protein</fullName>
    </submittedName>
</protein>
<dbReference type="PANTHER" id="PTHR11200:SF300">
    <property type="entry name" value="TYPE II INOSITOL 1,4,5-TRISPHOSPHATE 5-PHOSPHATASE"/>
    <property type="match status" value="1"/>
</dbReference>
<dbReference type="AlphaFoldDB" id="A0A2H3CV68"/>
<dbReference type="SUPFAM" id="SSF48350">
    <property type="entry name" value="GTPase activation domain, GAP"/>
    <property type="match status" value="1"/>
</dbReference>
<evidence type="ECO:0000313" key="7">
    <source>
        <dbReference type="Proteomes" id="UP000217790"/>
    </source>
</evidence>
<dbReference type="Proteomes" id="UP000217790">
    <property type="component" value="Unassembled WGS sequence"/>
</dbReference>
<dbReference type="InterPro" id="IPR046985">
    <property type="entry name" value="IP5"/>
</dbReference>
<evidence type="ECO:0000256" key="2">
    <source>
        <dbReference type="ARBA" id="ARBA00004580"/>
    </source>
</evidence>
<organism evidence="6 7">
    <name type="scientific">Armillaria gallica</name>
    <name type="common">Bulbous honey fungus</name>
    <name type="synonym">Armillaria bulbosa</name>
    <dbReference type="NCBI Taxonomy" id="47427"/>
    <lineage>
        <taxon>Eukaryota</taxon>
        <taxon>Fungi</taxon>
        <taxon>Dikarya</taxon>
        <taxon>Basidiomycota</taxon>
        <taxon>Agaricomycotina</taxon>
        <taxon>Agaricomycetes</taxon>
        <taxon>Agaricomycetidae</taxon>
        <taxon>Agaricales</taxon>
        <taxon>Marasmiineae</taxon>
        <taxon>Physalacriaceae</taxon>
        <taxon>Armillaria</taxon>
    </lineage>
</organism>
<accession>A0A2H3CV68</accession>
<comment type="subcellular location">
    <subcellularLocation>
        <location evidence="2">Cytoplasmic vesicle</location>
        <location evidence="2">Phagosome membrane</location>
    </subcellularLocation>
    <subcellularLocation>
        <location evidence="1">Early endosome membrane</location>
    </subcellularLocation>
</comment>
<proteinExistence type="predicted"/>
<dbReference type="Gene3D" id="2.60.40.10">
    <property type="entry name" value="Immunoglobulins"/>
    <property type="match status" value="1"/>
</dbReference>
<evidence type="ECO:0000313" key="6">
    <source>
        <dbReference type="EMBL" id="PBK86959.1"/>
    </source>
</evidence>
<dbReference type="OrthoDB" id="7862313at2759"/>
<keyword evidence="3" id="KW-0967">Endosome</keyword>
<gene>
    <name evidence="6" type="ORF">ARMGADRAFT_472887</name>
</gene>
<dbReference type="GO" id="GO:0031901">
    <property type="term" value="C:early endosome membrane"/>
    <property type="evidence" value="ECO:0007669"/>
    <property type="project" value="UniProtKB-SubCell"/>
</dbReference>
<keyword evidence="4" id="KW-0968">Cytoplasmic vesicle</keyword>
<dbReference type="InParanoid" id="A0A2H3CV68"/>
<dbReference type="Pfam" id="PF21310">
    <property type="entry name" value="OCRL-like_ASH"/>
    <property type="match status" value="1"/>
</dbReference>
<dbReference type="Pfam" id="PF22669">
    <property type="entry name" value="Exo_endo_phos2"/>
    <property type="match status" value="1"/>
</dbReference>
<name>A0A2H3CV68_ARMGA</name>
<dbReference type="InterPro" id="IPR048869">
    <property type="entry name" value="OCRL-1_2_ASH"/>
</dbReference>
<dbReference type="OMA" id="VREDAWC"/>
<dbReference type="PANTHER" id="PTHR11200">
    <property type="entry name" value="INOSITOL 5-PHOSPHATASE"/>
    <property type="match status" value="1"/>
</dbReference>
<feature type="domain" description="Rho-GAP" evidence="5">
    <location>
        <begin position="850"/>
        <end position="1024"/>
    </location>
</feature>
<dbReference type="Gene3D" id="3.60.10.10">
    <property type="entry name" value="Endonuclease/exonuclease/phosphatase"/>
    <property type="match status" value="1"/>
</dbReference>
<keyword evidence="7" id="KW-1185">Reference proteome</keyword>